<proteinExistence type="predicted"/>
<keyword evidence="3" id="KW-0732">Signal</keyword>
<dbReference type="RefSeq" id="WP_121805777.1">
    <property type="nucleotide sequence ID" value="NZ_RDBE01000006.1"/>
</dbReference>
<keyword evidence="2" id="KW-0624">Polysaccharide degradation</keyword>
<evidence type="ECO:0000256" key="3">
    <source>
        <dbReference type="SAM" id="SignalP"/>
    </source>
</evidence>
<evidence type="ECO:0000313" key="5">
    <source>
        <dbReference type="EMBL" id="RLV50013.1"/>
    </source>
</evidence>
<keyword evidence="1" id="KW-0326">Glycosidase</keyword>
<reference evidence="5 6" key="1">
    <citation type="submission" date="2018-10" db="EMBL/GenBank/DDBJ databases">
        <title>Marmoricola sp. 4Q3S-7 whole genome shotgun sequence.</title>
        <authorList>
            <person name="Li F."/>
        </authorList>
    </citation>
    <scope>NUCLEOTIDE SEQUENCE [LARGE SCALE GENOMIC DNA]</scope>
    <source>
        <strain evidence="5 6">4Q3S-7</strain>
    </source>
</reference>
<dbReference type="OrthoDB" id="6048299at2"/>
<feature type="chain" id="PRO_5018306344" description="Fibronectin type-III domain-containing protein" evidence="3">
    <location>
        <begin position="23"/>
        <end position="228"/>
    </location>
</feature>
<dbReference type="SUPFAM" id="SSF49265">
    <property type="entry name" value="Fibronectin type III"/>
    <property type="match status" value="1"/>
</dbReference>
<comment type="caution">
    <text evidence="5">The sequence shown here is derived from an EMBL/GenBank/DDBJ whole genome shotgun (WGS) entry which is preliminary data.</text>
</comment>
<dbReference type="AlphaFoldDB" id="A0A3L8P5G8"/>
<dbReference type="GO" id="GO:0016798">
    <property type="term" value="F:hydrolase activity, acting on glycosyl bonds"/>
    <property type="evidence" value="ECO:0007669"/>
    <property type="project" value="UniProtKB-KW"/>
</dbReference>
<evidence type="ECO:0000256" key="1">
    <source>
        <dbReference type="ARBA" id="ARBA00023295"/>
    </source>
</evidence>
<dbReference type="InterPro" id="IPR036116">
    <property type="entry name" value="FN3_sf"/>
</dbReference>
<keyword evidence="6" id="KW-1185">Reference proteome</keyword>
<name>A0A3L8P5G8_9ACTN</name>
<dbReference type="Gene3D" id="2.60.40.10">
    <property type="entry name" value="Immunoglobulins"/>
    <property type="match status" value="1"/>
</dbReference>
<dbReference type="GO" id="GO:0000272">
    <property type="term" value="P:polysaccharide catabolic process"/>
    <property type="evidence" value="ECO:0007669"/>
    <property type="project" value="UniProtKB-KW"/>
</dbReference>
<dbReference type="Proteomes" id="UP000281708">
    <property type="component" value="Unassembled WGS sequence"/>
</dbReference>
<sequence>MLSRVGLAAMAVSLLWAAPAAADSSRQPRPAVSSTAVAPGAPVRLSGRLAAAAHRLVRLQRHETGTAWHTVAHRRTTAGGRYRFTTPAPTSSGLASYRVVAPRHGRHGRLVSRVREVSVSITAVSAPSDLAPPVPTNLNAESVFPSVFLDWVDAPTPDLAGYVVYRSASASGPWQRLNAVPTTAASYTDTSVQLLSTYYYAVSSLDTAGHESALSEPFRVLVVPIIGP</sequence>
<evidence type="ECO:0000259" key="4">
    <source>
        <dbReference type="PROSITE" id="PS50853"/>
    </source>
</evidence>
<dbReference type="PROSITE" id="PS50853">
    <property type="entry name" value="FN3"/>
    <property type="match status" value="1"/>
</dbReference>
<keyword evidence="1" id="KW-0378">Hydrolase</keyword>
<gene>
    <name evidence="5" type="ORF">D9V37_09095</name>
</gene>
<evidence type="ECO:0000313" key="6">
    <source>
        <dbReference type="Proteomes" id="UP000281708"/>
    </source>
</evidence>
<keyword evidence="2" id="KW-0119">Carbohydrate metabolism</keyword>
<accession>A0A3L8P5G8</accession>
<protein>
    <recommendedName>
        <fullName evidence="4">Fibronectin type-III domain-containing protein</fullName>
    </recommendedName>
</protein>
<dbReference type="InterPro" id="IPR013783">
    <property type="entry name" value="Ig-like_fold"/>
</dbReference>
<feature type="domain" description="Fibronectin type-III" evidence="4">
    <location>
        <begin position="132"/>
        <end position="225"/>
    </location>
</feature>
<dbReference type="EMBL" id="RDBE01000006">
    <property type="protein sequence ID" value="RLV50013.1"/>
    <property type="molecule type" value="Genomic_DNA"/>
</dbReference>
<dbReference type="InterPro" id="IPR003961">
    <property type="entry name" value="FN3_dom"/>
</dbReference>
<feature type="signal peptide" evidence="3">
    <location>
        <begin position="1"/>
        <end position="22"/>
    </location>
</feature>
<dbReference type="CDD" id="cd00063">
    <property type="entry name" value="FN3"/>
    <property type="match status" value="1"/>
</dbReference>
<organism evidence="5 6">
    <name type="scientific">Nocardioides mangrovicus</name>
    <dbReference type="NCBI Taxonomy" id="2478913"/>
    <lineage>
        <taxon>Bacteria</taxon>
        <taxon>Bacillati</taxon>
        <taxon>Actinomycetota</taxon>
        <taxon>Actinomycetes</taxon>
        <taxon>Propionibacteriales</taxon>
        <taxon>Nocardioidaceae</taxon>
        <taxon>Nocardioides</taxon>
    </lineage>
</organism>
<evidence type="ECO:0000256" key="2">
    <source>
        <dbReference type="ARBA" id="ARBA00023326"/>
    </source>
</evidence>